<organism evidence="1 2">
    <name type="scientific">Naganishia adeliensis</name>
    <dbReference type="NCBI Taxonomy" id="92952"/>
    <lineage>
        <taxon>Eukaryota</taxon>
        <taxon>Fungi</taxon>
        <taxon>Dikarya</taxon>
        <taxon>Basidiomycota</taxon>
        <taxon>Agaricomycotina</taxon>
        <taxon>Tremellomycetes</taxon>
        <taxon>Filobasidiales</taxon>
        <taxon>Filobasidiaceae</taxon>
        <taxon>Naganishia</taxon>
    </lineage>
</organism>
<protein>
    <submittedName>
        <fullName evidence="1">Uncharacterized protein</fullName>
    </submittedName>
</protein>
<dbReference type="Proteomes" id="UP001230649">
    <property type="component" value="Unassembled WGS sequence"/>
</dbReference>
<dbReference type="EMBL" id="JASBWS010000108">
    <property type="protein sequence ID" value="KAJ9096949.1"/>
    <property type="molecule type" value="Genomic_DNA"/>
</dbReference>
<comment type="caution">
    <text evidence="1">The sequence shown here is derived from an EMBL/GenBank/DDBJ whole genome shotgun (WGS) entry which is preliminary data.</text>
</comment>
<evidence type="ECO:0000313" key="1">
    <source>
        <dbReference type="EMBL" id="KAJ9096949.1"/>
    </source>
</evidence>
<accession>A0ACC2VCR3</accession>
<keyword evidence="2" id="KW-1185">Reference proteome</keyword>
<reference evidence="1" key="1">
    <citation type="submission" date="2023-04" db="EMBL/GenBank/DDBJ databases">
        <title>Draft Genome sequencing of Naganishia species isolated from polar environments using Oxford Nanopore Technology.</title>
        <authorList>
            <person name="Leo P."/>
            <person name="Venkateswaran K."/>
        </authorList>
    </citation>
    <scope>NUCLEOTIDE SEQUENCE</scope>
    <source>
        <strain evidence="1">MNA-CCFEE 5262</strain>
    </source>
</reference>
<sequence>MTKTLFTPIRRWRYAILGAAVAILLYTTSLLAELEYTAIRAWRETPWIDRVGFAEFVEGYTAEAEAAGLVQHSIYEVPARFGIGTKSNFSSDLFPTRVLGQSFNAIDLPKELIRTQSGKGSATEMDGETFNPAILKMPRGIEPGWEYIVVARGPRVDRQDIWAPEANRYAEEHGLVAFPATLSRSGEFIPTLSAAPIFLPIATHSNNTSCGYWTFPFGPQDPRLYFTDSGRPAMSFSMNARKEGRCRSVGWVGDLRIVWADLRGAMEGVDQALAAPWRKGDEEEFKVQELVYDGMANMEKNWMGFFPGAEPNKSATLPMYHYSLVPGRTLHPSKQTTPETLQYTLSPAPGKSSCVADKLRPEVPNTGSIHHATPLYRLTLCGRRDPACLPNVRNTVLVGLGQVKVVHELGQRYGRFFVMWNTTEPYEYLSVGPLIRWFDTPDAEIVYAMSLVFTPPPPANIFHSRADAAREARYGPMHGFLDDELFVTLGVRDNEMGSVRMRAGEVVVGMQLC</sequence>
<proteinExistence type="predicted"/>
<name>A0ACC2VCR3_9TREE</name>
<evidence type="ECO:0000313" key="2">
    <source>
        <dbReference type="Proteomes" id="UP001230649"/>
    </source>
</evidence>
<gene>
    <name evidence="1" type="ORF">QFC20_006309</name>
</gene>